<name>A0ABP8NE09_9BACT</name>
<proteinExistence type="predicted"/>
<dbReference type="Proteomes" id="UP001501175">
    <property type="component" value="Unassembled WGS sequence"/>
</dbReference>
<dbReference type="RefSeq" id="WP_345247012.1">
    <property type="nucleotide sequence ID" value="NZ_BAABHD010000076.1"/>
</dbReference>
<accession>A0ABP8NE09</accession>
<dbReference type="EMBL" id="BAABHD010000076">
    <property type="protein sequence ID" value="GAA4464291.1"/>
    <property type="molecule type" value="Genomic_DNA"/>
</dbReference>
<evidence type="ECO:0000313" key="1">
    <source>
        <dbReference type="EMBL" id="GAA4464291.1"/>
    </source>
</evidence>
<gene>
    <name evidence="1" type="ORF">GCM10023189_43370</name>
</gene>
<comment type="caution">
    <text evidence="1">The sequence shown here is derived from an EMBL/GenBank/DDBJ whole genome shotgun (WGS) entry which is preliminary data.</text>
</comment>
<sequence length="300" mass="34759">MVSLQHLKQLAIDAHRHTSFSPEKRGTDLIAGEERQLNEDIAYLTSLATCEYGREQLPALIASYQEKYESLLRVWLYAKGRCISAMIVGPSKFPTRRAEKANNIEDKRCREFIEWRERFLARAPRWLKPASTILSEIDEARKKMDERMHQQERMKEANKIIRKGEQVTERLMEMGFTKPQIAKLLTADFAGRIGFPDYKLTNNNAEVNRLRKRIAQLEAKQVKGRECDGEQVFAFEGGSVVLNYDIDRLHIMHDEKPEQTVIDQLKKSGFNWSRAGRCWQRKITADAKWKAAQITGVAFD</sequence>
<organism evidence="1 2">
    <name type="scientific">Nibrella saemangeumensis</name>
    <dbReference type="NCBI Taxonomy" id="1084526"/>
    <lineage>
        <taxon>Bacteria</taxon>
        <taxon>Pseudomonadati</taxon>
        <taxon>Bacteroidota</taxon>
        <taxon>Cytophagia</taxon>
        <taxon>Cytophagales</taxon>
        <taxon>Spirosomataceae</taxon>
        <taxon>Nibrella</taxon>
    </lineage>
</organism>
<reference evidence="2" key="1">
    <citation type="journal article" date="2019" name="Int. J. Syst. Evol. Microbiol.">
        <title>The Global Catalogue of Microorganisms (GCM) 10K type strain sequencing project: providing services to taxonomists for standard genome sequencing and annotation.</title>
        <authorList>
            <consortium name="The Broad Institute Genomics Platform"/>
            <consortium name="The Broad Institute Genome Sequencing Center for Infectious Disease"/>
            <person name="Wu L."/>
            <person name="Ma J."/>
        </authorList>
    </citation>
    <scope>NUCLEOTIDE SEQUENCE [LARGE SCALE GENOMIC DNA]</scope>
    <source>
        <strain evidence="2">JCM 17927</strain>
    </source>
</reference>
<keyword evidence="2" id="KW-1185">Reference proteome</keyword>
<protein>
    <submittedName>
        <fullName evidence="1">Uncharacterized protein</fullName>
    </submittedName>
</protein>
<evidence type="ECO:0000313" key="2">
    <source>
        <dbReference type="Proteomes" id="UP001501175"/>
    </source>
</evidence>